<evidence type="ECO:0008006" key="4">
    <source>
        <dbReference type="Google" id="ProtNLM"/>
    </source>
</evidence>
<feature type="compositionally biased region" description="Acidic residues" evidence="1">
    <location>
        <begin position="526"/>
        <end position="537"/>
    </location>
</feature>
<evidence type="ECO:0000313" key="2">
    <source>
        <dbReference type="EMBL" id="CAH9133903.1"/>
    </source>
</evidence>
<evidence type="ECO:0000313" key="3">
    <source>
        <dbReference type="Proteomes" id="UP001152523"/>
    </source>
</evidence>
<comment type="caution">
    <text evidence="2">The sequence shown here is derived from an EMBL/GenBank/DDBJ whole genome shotgun (WGS) entry which is preliminary data.</text>
</comment>
<feature type="region of interest" description="Disordered" evidence="1">
    <location>
        <begin position="314"/>
        <end position="347"/>
    </location>
</feature>
<protein>
    <recommendedName>
        <fullName evidence="4">Transposase (Putative), gypsy type</fullName>
    </recommendedName>
</protein>
<feature type="compositionally biased region" description="Polar residues" evidence="1">
    <location>
        <begin position="540"/>
        <end position="551"/>
    </location>
</feature>
<feature type="region of interest" description="Disordered" evidence="1">
    <location>
        <begin position="526"/>
        <end position="551"/>
    </location>
</feature>
<dbReference type="EMBL" id="CAMAPF010000979">
    <property type="protein sequence ID" value="CAH9133903.1"/>
    <property type="molecule type" value="Genomic_DNA"/>
</dbReference>
<organism evidence="2 3">
    <name type="scientific">Cuscuta epithymum</name>
    <dbReference type="NCBI Taxonomy" id="186058"/>
    <lineage>
        <taxon>Eukaryota</taxon>
        <taxon>Viridiplantae</taxon>
        <taxon>Streptophyta</taxon>
        <taxon>Embryophyta</taxon>
        <taxon>Tracheophyta</taxon>
        <taxon>Spermatophyta</taxon>
        <taxon>Magnoliopsida</taxon>
        <taxon>eudicotyledons</taxon>
        <taxon>Gunneridae</taxon>
        <taxon>Pentapetalae</taxon>
        <taxon>asterids</taxon>
        <taxon>lamiids</taxon>
        <taxon>Solanales</taxon>
        <taxon>Convolvulaceae</taxon>
        <taxon>Cuscuteae</taxon>
        <taxon>Cuscuta</taxon>
        <taxon>Cuscuta subgen. Cuscuta</taxon>
    </lineage>
</organism>
<feature type="compositionally biased region" description="Low complexity" evidence="1">
    <location>
        <begin position="324"/>
        <end position="342"/>
    </location>
</feature>
<gene>
    <name evidence="2" type="ORF">CEPIT_LOCUS33302</name>
</gene>
<dbReference type="AlphaFoldDB" id="A0AAV0FEI3"/>
<reference evidence="2" key="1">
    <citation type="submission" date="2022-07" db="EMBL/GenBank/DDBJ databases">
        <authorList>
            <person name="Macas J."/>
            <person name="Novak P."/>
            <person name="Neumann P."/>
        </authorList>
    </citation>
    <scope>NUCLEOTIDE SEQUENCE</scope>
</reference>
<sequence length="551" mass="60733">MELVVFQSQGVFETKNLRAADLRSKDLEEIRSSYGFPPSAQIRFPARGERVDWVSPGWLNFYQYPFEKLGVRFPFSELVKGFIARAQISPCQIMPQAWRLLRSLEYLIEKHNLQYSAEDLSFTYDLRTSGRGRFTLVTKAGADPIILGINSANDRGWITKFFFVEKASLGEHAQSFPDRLRVVGELVGEVKAKGKEAKAGEKEGKTIPMEFGPHSEERTIAFLALSPEARLYSNLKKEFRDASAVSIDSTDNGEDDTASVTDDVLTLPVVIECASSVRNAPNLNPLKSAVGTSSSSGIRKALDPTELLHLKSKKRRLTPPLPPVTTSTATTTCSLPAPTPSSNDGAQKTTLKADFSVNFCRLDNALTMKNEMSQLLLPSAFDAFAGFSDVDVMTASSAFAFQVVQANLVAAKRVLLLTDELQKSKRSEEEAKTKLTEVAAAKLSLEGTVVSHARKIDHLSSVLTVKDARIASLEEYGRRKRQEVVEAAGYYTWKTRKDLMTSFLAGESGSWRPQEDIATWEANFADEEPPVGDDDFDLGSCNTEAESAPKS</sequence>
<evidence type="ECO:0000256" key="1">
    <source>
        <dbReference type="SAM" id="MobiDB-lite"/>
    </source>
</evidence>
<dbReference type="Proteomes" id="UP001152523">
    <property type="component" value="Unassembled WGS sequence"/>
</dbReference>
<keyword evidence="3" id="KW-1185">Reference proteome</keyword>
<proteinExistence type="predicted"/>
<accession>A0AAV0FEI3</accession>
<name>A0AAV0FEI3_9ASTE</name>